<proteinExistence type="predicted"/>
<dbReference type="InterPro" id="IPR002921">
    <property type="entry name" value="Fungal_lipase-type"/>
</dbReference>
<evidence type="ECO:0000313" key="5">
    <source>
        <dbReference type="Proteomes" id="UP000688137"/>
    </source>
</evidence>
<dbReference type="Proteomes" id="UP000688137">
    <property type="component" value="Unassembled WGS sequence"/>
</dbReference>
<dbReference type="Pfam" id="PF20720">
    <property type="entry name" value="nSTAND3"/>
    <property type="match status" value="1"/>
</dbReference>
<evidence type="ECO:0000259" key="2">
    <source>
        <dbReference type="Pfam" id="PF01764"/>
    </source>
</evidence>
<keyword evidence="1" id="KW-1133">Transmembrane helix</keyword>
<dbReference type="GO" id="GO:0006629">
    <property type="term" value="P:lipid metabolic process"/>
    <property type="evidence" value="ECO:0007669"/>
    <property type="project" value="InterPro"/>
</dbReference>
<comment type="caution">
    <text evidence="4">The sequence shown here is derived from an EMBL/GenBank/DDBJ whole genome shotgun (WGS) entry which is preliminary data.</text>
</comment>
<organism evidence="4 5">
    <name type="scientific">Paramecium primaurelia</name>
    <dbReference type="NCBI Taxonomy" id="5886"/>
    <lineage>
        <taxon>Eukaryota</taxon>
        <taxon>Sar</taxon>
        <taxon>Alveolata</taxon>
        <taxon>Ciliophora</taxon>
        <taxon>Intramacronucleata</taxon>
        <taxon>Oligohymenophorea</taxon>
        <taxon>Peniculida</taxon>
        <taxon>Parameciidae</taxon>
        <taxon>Paramecium</taxon>
    </lineage>
</organism>
<evidence type="ECO:0000259" key="3">
    <source>
        <dbReference type="Pfam" id="PF20720"/>
    </source>
</evidence>
<keyword evidence="1" id="KW-0812">Transmembrane</keyword>
<feature type="domain" description="Novel STAND NTPase 3" evidence="3">
    <location>
        <begin position="530"/>
        <end position="588"/>
    </location>
</feature>
<protein>
    <recommendedName>
        <fullName evidence="6">Fungal lipase-like domain-containing protein</fullName>
    </recommendedName>
</protein>
<name>A0A8S1N705_PARPR</name>
<feature type="domain" description="Fungal lipase-type" evidence="2">
    <location>
        <begin position="110"/>
        <end position="194"/>
    </location>
</feature>
<dbReference type="InterPro" id="IPR049050">
    <property type="entry name" value="nSTAND3"/>
</dbReference>
<feature type="transmembrane region" description="Helical" evidence="1">
    <location>
        <begin position="628"/>
        <end position="646"/>
    </location>
</feature>
<reference evidence="4" key="1">
    <citation type="submission" date="2021-01" db="EMBL/GenBank/DDBJ databases">
        <authorList>
            <consortium name="Genoscope - CEA"/>
            <person name="William W."/>
        </authorList>
    </citation>
    <scope>NUCLEOTIDE SEQUENCE</scope>
</reference>
<evidence type="ECO:0000256" key="1">
    <source>
        <dbReference type="SAM" id="Phobius"/>
    </source>
</evidence>
<gene>
    <name evidence="4" type="ORF">PPRIM_AZ9-3.1.T0680173</name>
</gene>
<dbReference type="EMBL" id="CAJJDM010000071">
    <property type="protein sequence ID" value="CAD8082814.1"/>
    <property type="molecule type" value="Genomic_DNA"/>
</dbReference>
<sequence>MNIQNFQEFFPNDYIHLLLAAFSAEETGTKGGQCPLKISDDVKFKQETDIYKFMKQEKEIDMNEHLEFWKISEIFDDAESGYLGLLLENKEKRQLVLSHRSTNFQLSFCSNLFKQSGVQCDIMSVVIGVFSTHQAQAYEATQQAVQKARDLKYSLSFCGHSLGAWLAELSVYYCHQLINPPFPNVKAVTFDGPGSFEMMQQMDQQTIKGQSQLFYPEQFDIVFYLSTPNMVNCMNSHIGIGYRLNQENFASIQLPRFINRVTGAFQTVVGALEATIGHELKFIIPIFDSKTGKPKLEHYSRIIKWPSIKYKNYSQESKINLDKILLLISPIFSQFFLIKIIMKILVNFANYITSCSVLVGVTEFLRGNINFYQFYNVHEILNKTNQYQPKVKNQEEFDLKIKGGYYMNNPNEYERNTCNSKQIDQIDEHLINIKINTQRIDNSSCKKIFKQILIQISNTYEYKKRGFQSCITIKHQFRDQININILRDQIRMIIRDYQEDFEQFLNENPYFDNKKIACFFNRLFLYDENYVQRKELEQIEKAFSQSNVVVITGPSQFGKTTLAYQYAKKLKDSINAIVLPFNAENISTLYSDLQYYHHHLYQIPNQTFTFEYLQQDLLAKIQNTNQQLITFEFSLFIQIFIYKIYVFKKKMIKKQHILNLKLNLLNIFLYHI</sequence>
<keyword evidence="1" id="KW-0472">Membrane</keyword>
<evidence type="ECO:0008006" key="6">
    <source>
        <dbReference type="Google" id="ProtNLM"/>
    </source>
</evidence>
<dbReference type="Pfam" id="PF01764">
    <property type="entry name" value="Lipase_3"/>
    <property type="match status" value="1"/>
</dbReference>
<accession>A0A8S1N705</accession>
<evidence type="ECO:0000313" key="4">
    <source>
        <dbReference type="EMBL" id="CAD8082814.1"/>
    </source>
</evidence>
<dbReference type="AlphaFoldDB" id="A0A8S1N705"/>
<keyword evidence="5" id="KW-1185">Reference proteome</keyword>